<dbReference type="EMBL" id="JAHHHD010000010">
    <property type="protein sequence ID" value="MBW4659199.1"/>
    <property type="molecule type" value="Genomic_DNA"/>
</dbReference>
<accession>A0A951QC65</accession>
<protein>
    <submittedName>
        <fullName evidence="1">Gluconolactonase</fullName>
    </submittedName>
</protein>
<evidence type="ECO:0000313" key="2">
    <source>
        <dbReference type="Proteomes" id="UP000757435"/>
    </source>
</evidence>
<reference evidence="1" key="2">
    <citation type="journal article" date="2022" name="Microbiol. Resour. Announc.">
        <title>Metagenome Sequencing to Explore Phylogenomics of Terrestrial Cyanobacteria.</title>
        <authorList>
            <person name="Ward R.D."/>
            <person name="Stajich J.E."/>
            <person name="Johansen J.R."/>
            <person name="Huntemann M."/>
            <person name="Clum A."/>
            <person name="Foster B."/>
            <person name="Foster B."/>
            <person name="Roux S."/>
            <person name="Palaniappan K."/>
            <person name="Varghese N."/>
            <person name="Mukherjee S."/>
            <person name="Reddy T.B.K."/>
            <person name="Daum C."/>
            <person name="Copeland A."/>
            <person name="Chen I.A."/>
            <person name="Ivanova N.N."/>
            <person name="Kyrpides N.C."/>
            <person name="Shapiro N."/>
            <person name="Eloe-Fadrosh E.A."/>
            <person name="Pietrasiak N."/>
        </authorList>
    </citation>
    <scope>NUCLEOTIDE SEQUENCE</scope>
    <source>
        <strain evidence="1">UHER 2000/2452</strain>
    </source>
</reference>
<gene>
    <name evidence="1" type="ORF">KME15_11030</name>
</gene>
<dbReference type="SUPFAM" id="SSF63829">
    <property type="entry name" value="Calcium-dependent phosphotriesterase"/>
    <property type="match status" value="1"/>
</dbReference>
<dbReference type="PANTHER" id="PTHR42060:SF1">
    <property type="entry name" value="NHL REPEAT-CONTAINING PROTEIN"/>
    <property type="match status" value="1"/>
</dbReference>
<dbReference type="Proteomes" id="UP000757435">
    <property type="component" value="Unassembled WGS sequence"/>
</dbReference>
<dbReference type="AlphaFoldDB" id="A0A951QC65"/>
<sequence>MAASSELPPIFAATPVALAPARQIAEFPVNTFLESIAISPDNTLFITSHLDGKVLRIGKEGKVTTYATIAGRAAGLAFAADGSLLLSAWNAENVPTVFTISPQGEAAVLVSMPDAIFLNGLTPLGVDRYLIADSYRGAIWELNAAEKTVKIWLEHDCLARSSLDQEFPAVNGLKIYGNALYTSNTAKMQIVKILIQPDGQPGEPEIFLQPVNLDDFAFDQDGNLYGTTHIYNSVVKISPNGSITTIAQAEQGMTGSTALAFGQGEGDRTGIYVVTNGGMSFPPPTGIEPAKVVRLEVGIAGYPLIDSNRQSG</sequence>
<reference evidence="1" key="1">
    <citation type="submission" date="2021-05" db="EMBL/GenBank/DDBJ databases">
        <authorList>
            <person name="Pietrasiak N."/>
            <person name="Ward R."/>
            <person name="Stajich J.E."/>
            <person name="Kurbessoian T."/>
        </authorList>
    </citation>
    <scope>NUCLEOTIDE SEQUENCE</scope>
    <source>
        <strain evidence="1">UHER 2000/2452</strain>
    </source>
</reference>
<comment type="caution">
    <text evidence="1">The sequence shown here is derived from an EMBL/GenBank/DDBJ whole genome shotgun (WGS) entry which is preliminary data.</text>
</comment>
<evidence type="ECO:0000313" key="1">
    <source>
        <dbReference type="EMBL" id="MBW4659199.1"/>
    </source>
</evidence>
<name>A0A951QC65_9CYAN</name>
<dbReference type="InterPro" id="IPR052998">
    <property type="entry name" value="Hetero-Diels-Alderase-like"/>
</dbReference>
<proteinExistence type="predicted"/>
<organism evidence="1 2">
    <name type="scientific">Drouetiella hepatica Uher 2000/2452</name>
    <dbReference type="NCBI Taxonomy" id="904376"/>
    <lineage>
        <taxon>Bacteria</taxon>
        <taxon>Bacillati</taxon>
        <taxon>Cyanobacteriota</taxon>
        <taxon>Cyanophyceae</taxon>
        <taxon>Oculatellales</taxon>
        <taxon>Oculatellaceae</taxon>
        <taxon>Drouetiella</taxon>
    </lineage>
</organism>
<dbReference type="InterPro" id="IPR011042">
    <property type="entry name" value="6-blade_b-propeller_TolB-like"/>
</dbReference>
<dbReference type="Gene3D" id="2.120.10.30">
    <property type="entry name" value="TolB, C-terminal domain"/>
    <property type="match status" value="1"/>
</dbReference>
<dbReference type="PANTHER" id="PTHR42060">
    <property type="entry name" value="NHL REPEAT-CONTAINING PROTEIN-RELATED"/>
    <property type="match status" value="1"/>
</dbReference>